<dbReference type="RefSeq" id="WP_420819828.1">
    <property type="nucleotide sequence ID" value="NZ_CP045227.1"/>
</dbReference>
<name>A0A5P8WAC8_9NOSO</name>
<proteinExistence type="predicted"/>
<dbReference type="Proteomes" id="UP000326678">
    <property type="component" value="Chromosome Gxm2"/>
</dbReference>
<keyword evidence="3" id="KW-1185">Reference proteome</keyword>
<gene>
    <name evidence="2" type="ORF">GXM_07048</name>
</gene>
<organism evidence="2 3">
    <name type="scientific">Nostoc sphaeroides CCNUC1</name>
    <dbReference type="NCBI Taxonomy" id="2653204"/>
    <lineage>
        <taxon>Bacteria</taxon>
        <taxon>Bacillati</taxon>
        <taxon>Cyanobacteriota</taxon>
        <taxon>Cyanophyceae</taxon>
        <taxon>Nostocales</taxon>
        <taxon>Nostocaceae</taxon>
        <taxon>Nostoc</taxon>
    </lineage>
</organism>
<sequence>MTDTPEYFPSRLDRLELGVLGLAERQSNTQVLLDNLALRQANSQIQLDELKREMRELTSNVDRVLSRSAILDDVLLELRDSHEEHQRNFEQIHLHKKRLSLAINADLGLQYALITVHPATTPTPSATLPPPCNKSFVPRISHPCG</sequence>
<dbReference type="EMBL" id="CP045227">
    <property type="protein sequence ID" value="QFS49554.1"/>
    <property type="molecule type" value="Genomic_DNA"/>
</dbReference>
<dbReference type="KEGG" id="nsh:GXM_07048"/>
<feature type="coiled-coil region" evidence="1">
    <location>
        <begin position="33"/>
        <end position="67"/>
    </location>
</feature>
<evidence type="ECO:0000256" key="1">
    <source>
        <dbReference type="SAM" id="Coils"/>
    </source>
</evidence>
<keyword evidence="1" id="KW-0175">Coiled coil</keyword>
<protein>
    <submittedName>
        <fullName evidence="2">Uncharacterized protein</fullName>
    </submittedName>
</protein>
<dbReference type="AlphaFoldDB" id="A0A5P8WAC8"/>
<reference evidence="2 3" key="1">
    <citation type="submission" date="2019-10" db="EMBL/GenBank/DDBJ databases">
        <title>Genomic and transcriptomic insights into the perfect genentic adaptation of a filamentous nitrogen-fixing cyanobacterium to rice fields.</title>
        <authorList>
            <person name="Chen Z."/>
        </authorList>
    </citation>
    <scope>NUCLEOTIDE SEQUENCE [LARGE SCALE GENOMIC DNA]</scope>
    <source>
        <strain evidence="2">CCNUC1</strain>
    </source>
</reference>
<evidence type="ECO:0000313" key="2">
    <source>
        <dbReference type="EMBL" id="QFS49554.1"/>
    </source>
</evidence>
<evidence type="ECO:0000313" key="3">
    <source>
        <dbReference type="Proteomes" id="UP000326678"/>
    </source>
</evidence>
<accession>A0A5P8WAC8</accession>